<feature type="transmembrane region" description="Helical" evidence="1">
    <location>
        <begin position="38"/>
        <end position="59"/>
    </location>
</feature>
<dbReference type="RefSeq" id="WP_276279370.1">
    <property type="nucleotide sequence ID" value="NZ_CP119809.1"/>
</dbReference>
<name>A0ABD5WIL8_9EURY</name>
<keyword evidence="4" id="KW-1185">Reference proteome</keyword>
<dbReference type="InterPro" id="IPR058349">
    <property type="entry name" value="DUF8036"/>
</dbReference>
<evidence type="ECO:0000256" key="1">
    <source>
        <dbReference type="SAM" id="Phobius"/>
    </source>
</evidence>
<keyword evidence="1" id="KW-0472">Membrane</keyword>
<dbReference type="AlphaFoldDB" id="A0ABD5WIL8"/>
<feature type="transmembrane region" description="Helical" evidence="1">
    <location>
        <begin position="6"/>
        <end position="26"/>
    </location>
</feature>
<comment type="caution">
    <text evidence="2">The sequence shown here is derived from an EMBL/GenBank/DDBJ whole genome shotgun (WGS) entry which is preliminary data.</text>
</comment>
<sequence length="95" mass="10626">MSTIQFASGIAVVNILLLGLLTTVWVRNYRKFRTSLLLGLVAFGSVMLAENVVALYFFFSMKMLYSGDPTVQRAVLVLRGLQFVAVAFLTWVTMK</sequence>
<evidence type="ECO:0000313" key="3">
    <source>
        <dbReference type="EMBL" id="MFC7082584.1"/>
    </source>
</evidence>
<reference evidence="2" key="1">
    <citation type="journal article" date="2014" name="Int. J. Syst. Evol. Microbiol.">
        <title>Complete genome sequence of Corynebacterium casei LMG S-19264T (=DSM 44701T), isolated from a smear-ripened cheese.</title>
        <authorList>
            <consortium name="US DOE Joint Genome Institute (JGI-PGF)"/>
            <person name="Walter F."/>
            <person name="Albersmeier A."/>
            <person name="Kalinowski J."/>
            <person name="Ruckert C."/>
        </authorList>
    </citation>
    <scope>NUCLEOTIDE SEQUENCE [LARGE SCALE GENOMIC DNA]</scope>
    <source>
        <strain evidence="2">CCM 7472</strain>
    </source>
</reference>
<accession>A0ABD5WIL8</accession>
<organism evidence="2 4">
    <name type="scientific">Halorussus caseinilyticus</name>
    <dbReference type="NCBI Taxonomy" id="3034025"/>
    <lineage>
        <taxon>Archaea</taxon>
        <taxon>Methanobacteriati</taxon>
        <taxon>Methanobacteriota</taxon>
        <taxon>Stenosarchaea group</taxon>
        <taxon>Halobacteria</taxon>
        <taxon>Halobacteriales</taxon>
        <taxon>Haladaptataceae</taxon>
        <taxon>Halorussus</taxon>
    </lineage>
</organism>
<dbReference type="EMBL" id="JBHSZH010000005">
    <property type="protein sequence ID" value="MFC7082584.1"/>
    <property type="molecule type" value="Genomic_DNA"/>
</dbReference>
<dbReference type="Proteomes" id="UP001596407">
    <property type="component" value="Unassembled WGS sequence"/>
</dbReference>
<keyword evidence="1" id="KW-1133">Transmembrane helix</keyword>
<dbReference type="Pfam" id="PF26119">
    <property type="entry name" value="DUF8036"/>
    <property type="match status" value="1"/>
</dbReference>
<gene>
    <name evidence="2" type="ORF">ACFQJ6_04815</name>
    <name evidence="3" type="ORF">ACFQJ6_23450</name>
</gene>
<feature type="transmembrane region" description="Helical" evidence="1">
    <location>
        <begin position="71"/>
        <end position="92"/>
    </location>
</feature>
<evidence type="ECO:0000313" key="2">
    <source>
        <dbReference type="EMBL" id="MFC7079565.1"/>
    </source>
</evidence>
<reference evidence="2" key="3">
    <citation type="submission" date="2024-09" db="EMBL/GenBank/DDBJ databases">
        <authorList>
            <person name="Sun Q."/>
        </authorList>
    </citation>
    <scope>NUCLEOTIDE SEQUENCE</scope>
    <source>
        <strain evidence="2">CCM 7472</strain>
    </source>
</reference>
<reference evidence="4" key="2">
    <citation type="journal article" date="2019" name="Int. J. Syst. Evol. Microbiol.">
        <title>The Global Catalogue of Microorganisms (GCM) 10K type strain sequencing project: providing services to taxonomists for standard genome sequencing and annotation.</title>
        <authorList>
            <consortium name="The Broad Institute Genomics Platform"/>
            <consortium name="The Broad Institute Genome Sequencing Center for Infectious Disease"/>
            <person name="Wu L."/>
            <person name="Ma J."/>
        </authorList>
    </citation>
    <scope>NUCLEOTIDE SEQUENCE [LARGE SCALE GENOMIC DNA]</scope>
    <source>
        <strain evidence="4">DT72</strain>
    </source>
</reference>
<keyword evidence="1" id="KW-0812">Transmembrane</keyword>
<dbReference type="GeneID" id="79303936"/>
<proteinExistence type="predicted"/>
<dbReference type="EMBL" id="JBHSZH010000005">
    <property type="protein sequence ID" value="MFC7079565.1"/>
    <property type="molecule type" value="Genomic_DNA"/>
</dbReference>
<protein>
    <submittedName>
        <fullName evidence="2">Uncharacterized protein</fullName>
    </submittedName>
</protein>
<evidence type="ECO:0000313" key="4">
    <source>
        <dbReference type="Proteomes" id="UP001596407"/>
    </source>
</evidence>